<evidence type="ECO:0000256" key="1">
    <source>
        <dbReference type="SAM" id="MobiDB-lite"/>
    </source>
</evidence>
<dbReference type="SUPFAM" id="SSF54277">
    <property type="entry name" value="CAD &amp; PB1 domains"/>
    <property type="match status" value="1"/>
</dbReference>
<proteinExistence type="predicted"/>
<keyword evidence="3" id="KW-1185">Reference proteome</keyword>
<dbReference type="AlphaFoldDB" id="A0A6I9RSW7"/>
<evidence type="ECO:0000313" key="4">
    <source>
        <dbReference type="RefSeq" id="XP_010927835.1"/>
    </source>
</evidence>
<dbReference type="FunCoup" id="A0A6I9RSW7">
    <property type="interactions" value="43"/>
</dbReference>
<feature type="domain" description="PB1" evidence="2">
    <location>
        <begin position="29"/>
        <end position="117"/>
    </location>
</feature>
<organism evidence="3 4">
    <name type="scientific">Elaeis guineensis var. tenera</name>
    <name type="common">Oil palm</name>
    <dbReference type="NCBI Taxonomy" id="51953"/>
    <lineage>
        <taxon>Eukaryota</taxon>
        <taxon>Viridiplantae</taxon>
        <taxon>Streptophyta</taxon>
        <taxon>Embryophyta</taxon>
        <taxon>Tracheophyta</taxon>
        <taxon>Spermatophyta</taxon>
        <taxon>Magnoliopsida</taxon>
        <taxon>Liliopsida</taxon>
        <taxon>Arecaceae</taxon>
        <taxon>Arecoideae</taxon>
        <taxon>Cocoseae</taxon>
        <taxon>Elaeidinae</taxon>
        <taxon>Elaeis</taxon>
    </lineage>
</organism>
<evidence type="ECO:0000259" key="2">
    <source>
        <dbReference type="SMART" id="SM00666"/>
    </source>
</evidence>
<dbReference type="Proteomes" id="UP000504607">
    <property type="component" value="Chromosome 8"/>
</dbReference>
<feature type="region of interest" description="Disordered" evidence="1">
    <location>
        <begin position="199"/>
        <end position="220"/>
    </location>
</feature>
<dbReference type="Gene3D" id="3.10.20.90">
    <property type="entry name" value="Phosphatidylinositol 3-kinase Catalytic Subunit, Chain A, domain 1"/>
    <property type="match status" value="1"/>
</dbReference>
<reference evidence="4" key="1">
    <citation type="submission" date="2025-08" db="UniProtKB">
        <authorList>
            <consortium name="RefSeq"/>
        </authorList>
    </citation>
    <scope>IDENTIFICATION</scope>
</reference>
<accession>A0A6I9RSW7</accession>
<dbReference type="InterPro" id="IPR000270">
    <property type="entry name" value="PB1_dom"/>
</dbReference>
<dbReference type="SMART" id="SM00666">
    <property type="entry name" value="PB1"/>
    <property type="match status" value="1"/>
</dbReference>
<dbReference type="PANTHER" id="PTHR31066:SF85">
    <property type="entry name" value="OS02G0809100 PROTEIN"/>
    <property type="match status" value="1"/>
</dbReference>
<protein>
    <submittedName>
        <fullName evidence="4">Uncharacterized protein LOC105049785</fullName>
    </submittedName>
</protein>
<dbReference type="OrthoDB" id="1882326at2759"/>
<dbReference type="KEGG" id="egu:105049785"/>
<dbReference type="PANTHER" id="PTHR31066">
    <property type="entry name" value="OS05G0427100 PROTEIN-RELATED"/>
    <property type="match status" value="1"/>
</dbReference>
<dbReference type="InParanoid" id="A0A6I9RSW7"/>
<name>A0A6I9RSW7_ELAGV</name>
<dbReference type="InterPro" id="IPR053198">
    <property type="entry name" value="Gynoecium_Dev_Regulator"/>
</dbReference>
<gene>
    <name evidence="4" type="primary">LOC105049785</name>
</gene>
<dbReference type="GeneID" id="105049785"/>
<evidence type="ECO:0000313" key="3">
    <source>
        <dbReference type="Proteomes" id="UP000504607"/>
    </source>
</evidence>
<dbReference type="RefSeq" id="XP_010927835.1">
    <property type="nucleotide sequence ID" value="XM_010929533.3"/>
</dbReference>
<dbReference type="Pfam" id="PF00564">
    <property type="entry name" value="PB1"/>
    <property type="match status" value="1"/>
</dbReference>
<sequence>MASPDEESLSPKNRLKLLCSYGGKILPRPSDGHLKYVGGETRVLVAPRSISFSDLKMRIGEMFNNAEVVMKYQILPEDLNALVSVTCDEDLHHMLDEYDRQQPRSPSNSPRFRLFLFSAAPPPLSSPTDHAATPLEQRYVEAINGVPPAATSPTSTIDLRDARPNVLSAAGAGSEVVHWVRSTPNLDGTLCWMANGVGPPHGGRQQQPHHRHHQNHGQEGPPACVGGMLWRMGSGPVRFEGCACGCGYRGMASPRPPHVRGHHPPHAAGPAMGRGGCVCFGHVGEPSAVLSPRGGPRHCLPFGVPARKPTTPLWG</sequence>
<dbReference type="CDD" id="cd06410">
    <property type="entry name" value="PB1_UP2"/>
    <property type="match status" value="1"/>
</dbReference>